<dbReference type="SUPFAM" id="SSF55874">
    <property type="entry name" value="ATPase domain of HSP90 chaperone/DNA topoisomerase II/histidine kinase"/>
    <property type="match status" value="1"/>
</dbReference>
<evidence type="ECO:0000256" key="1">
    <source>
        <dbReference type="ARBA" id="ARBA00000085"/>
    </source>
</evidence>
<evidence type="ECO:0000256" key="4">
    <source>
        <dbReference type="ARBA" id="ARBA00022553"/>
    </source>
</evidence>
<dbReference type="InterPro" id="IPR005467">
    <property type="entry name" value="His_kinase_dom"/>
</dbReference>
<feature type="transmembrane region" description="Helical" evidence="11">
    <location>
        <begin position="199"/>
        <end position="218"/>
    </location>
</feature>
<keyword evidence="7" id="KW-0418">Kinase</keyword>
<dbReference type="SMART" id="SM00387">
    <property type="entry name" value="HATPase_c"/>
    <property type="match status" value="1"/>
</dbReference>
<evidence type="ECO:0000256" key="2">
    <source>
        <dbReference type="ARBA" id="ARBA00004370"/>
    </source>
</evidence>
<evidence type="ECO:0000259" key="12">
    <source>
        <dbReference type="PROSITE" id="PS50109"/>
    </source>
</evidence>
<evidence type="ECO:0000313" key="15">
    <source>
        <dbReference type="Proteomes" id="UP000503251"/>
    </source>
</evidence>
<evidence type="ECO:0000256" key="11">
    <source>
        <dbReference type="SAM" id="Phobius"/>
    </source>
</evidence>
<reference evidence="14 15" key="1">
    <citation type="submission" date="2019-04" db="EMBL/GenBank/DDBJ databases">
        <title>Isolation and culture of sulfate reducing bacteria from the cold seep of the South China Sea.</title>
        <authorList>
            <person name="Sun C."/>
            <person name="Liu R."/>
        </authorList>
    </citation>
    <scope>NUCLEOTIDE SEQUENCE [LARGE SCALE GENOMIC DNA]</scope>
    <source>
        <strain evidence="14 15">CS1</strain>
    </source>
</reference>
<gene>
    <name evidence="14" type="ORF">E8L03_06710</name>
</gene>
<dbReference type="PANTHER" id="PTHR43065:SF46">
    <property type="entry name" value="C4-DICARBOXYLATE TRANSPORT SENSOR PROTEIN DCTB"/>
    <property type="match status" value="1"/>
</dbReference>
<evidence type="ECO:0000259" key="13">
    <source>
        <dbReference type="PROSITE" id="PS50885"/>
    </source>
</evidence>
<organism evidence="14 15">
    <name type="scientific">Oceanidesulfovibrio marinus</name>
    <dbReference type="NCBI Taxonomy" id="370038"/>
    <lineage>
        <taxon>Bacteria</taxon>
        <taxon>Pseudomonadati</taxon>
        <taxon>Thermodesulfobacteriota</taxon>
        <taxon>Desulfovibrionia</taxon>
        <taxon>Desulfovibrionales</taxon>
        <taxon>Desulfovibrionaceae</taxon>
        <taxon>Oceanidesulfovibrio</taxon>
    </lineage>
</organism>
<dbReference type="PANTHER" id="PTHR43065">
    <property type="entry name" value="SENSOR HISTIDINE KINASE"/>
    <property type="match status" value="1"/>
</dbReference>
<evidence type="ECO:0000256" key="7">
    <source>
        <dbReference type="ARBA" id="ARBA00022777"/>
    </source>
</evidence>
<dbReference type="Gene3D" id="3.30.565.10">
    <property type="entry name" value="Histidine kinase-like ATPase, C-terminal domain"/>
    <property type="match status" value="1"/>
</dbReference>
<comment type="catalytic activity">
    <reaction evidence="1">
        <text>ATP + protein L-histidine = ADP + protein N-phospho-L-histidine.</text>
        <dbReference type="EC" id="2.7.13.3"/>
    </reaction>
</comment>
<dbReference type="InterPro" id="IPR003594">
    <property type="entry name" value="HATPase_dom"/>
</dbReference>
<evidence type="ECO:0000256" key="10">
    <source>
        <dbReference type="SAM" id="MobiDB-lite"/>
    </source>
</evidence>
<evidence type="ECO:0000256" key="9">
    <source>
        <dbReference type="ARBA" id="ARBA00023012"/>
    </source>
</evidence>
<evidence type="ECO:0000256" key="3">
    <source>
        <dbReference type="ARBA" id="ARBA00012438"/>
    </source>
</evidence>
<dbReference type="InterPro" id="IPR036097">
    <property type="entry name" value="HisK_dim/P_sf"/>
</dbReference>
<dbReference type="EC" id="2.7.13.3" evidence="3"/>
<keyword evidence="11" id="KW-0472">Membrane</keyword>
<dbReference type="Gene3D" id="1.10.287.130">
    <property type="match status" value="1"/>
</dbReference>
<dbReference type="InterPro" id="IPR003661">
    <property type="entry name" value="HisK_dim/P_dom"/>
</dbReference>
<dbReference type="PROSITE" id="PS50109">
    <property type="entry name" value="HIS_KIN"/>
    <property type="match status" value="1"/>
</dbReference>
<proteinExistence type="predicted"/>
<dbReference type="SUPFAM" id="SSF47384">
    <property type="entry name" value="Homodimeric domain of signal transducing histidine kinase"/>
    <property type="match status" value="1"/>
</dbReference>
<evidence type="ECO:0000256" key="5">
    <source>
        <dbReference type="ARBA" id="ARBA00022679"/>
    </source>
</evidence>
<dbReference type="SMART" id="SM00388">
    <property type="entry name" value="HisKA"/>
    <property type="match status" value="1"/>
</dbReference>
<evidence type="ECO:0000313" key="14">
    <source>
        <dbReference type="EMBL" id="QJT08633.1"/>
    </source>
</evidence>
<dbReference type="Pfam" id="PF00512">
    <property type="entry name" value="HisKA"/>
    <property type="match status" value="1"/>
</dbReference>
<name>A0ABX6NF27_9BACT</name>
<keyword evidence="11" id="KW-1133">Transmembrane helix</keyword>
<dbReference type="Pfam" id="PF02518">
    <property type="entry name" value="HATPase_c"/>
    <property type="match status" value="1"/>
</dbReference>
<keyword evidence="5" id="KW-0808">Transferase</keyword>
<feature type="domain" description="HAMP" evidence="13">
    <location>
        <begin position="219"/>
        <end position="271"/>
    </location>
</feature>
<dbReference type="InterPro" id="IPR003660">
    <property type="entry name" value="HAMP_dom"/>
</dbReference>
<dbReference type="PRINTS" id="PR00344">
    <property type="entry name" value="BCTRLSENSOR"/>
</dbReference>
<keyword evidence="15" id="KW-1185">Reference proteome</keyword>
<keyword evidence="9" id="KW-0902">Two-component regulatory system</keyword>
<sequence>MDCSSSRAWACSSTAPSGTGRCAGSTPKRRGASGTKTMTIKRTLILHGVIIIGLLALMGMFAVHDVGTLTTSSRYMEIQEGLNASFLQMRLYEKNYFLFKDDQAMRDILSIIKAAGKTLDSFSDAMIPAIGEAKYQALRNSLSQYEHEAQLIAESGTRDVVAETTLREFGRRLLELSTRLTREERAKIDKIITKAKRGMLASFLIFLVLAVFLTPLIYRRIFSSMKKVTMLARDISKGRFRIIDGKVPDDEMGTVITAMNSMSQELRLREDELVQSKKLGSLGVLTAGVAHEITNPLNNISMIAQTYQEMYDMLPREKRIEFMDQVLGECERIRAIVVNLLDFAKPKVASFSPGDINEVINRTLGLVQNMLDVSDIEVHLDLDSGIPTVNMDKHQINQVFVNIITNAIQAMKPGQDLTIRTTTTEKRDEVHIVIEDTGKGMSPETLSHIFDPFFSTKGVDGTGLGLSVSYGIVKNHSGTITASSEVDKGTTFEIHLPATPQMEDTDE</sequence>
<comment type="subcellular location">
    <subcellularLocation>
        <location evidence="2">Membrane</location>
    </subcellularLocation>
</comment>
<evidence type="ECO:0000256" key="8">
    <source>
        <dbReference type="ARBA" id="ARBA00022840"/>
    </source>
</evidence>
<dbReference type="SMART" id="SM00304">
    <property type="entry name" value="HAMP"/>
    <property type="match status" value="1"/>
</dbReference>
<keyword evidence="6" id="KW-0547">Nucleotide-binding</keyword>
<dbReference type="Pfam" id="PF00672">
    <property type="entry name" value="HAMP"/>
    <property type="match status" value="1"/>
</dbReference>
<dbReference type="InterPro" id="IPR036890">
    <property type="entry name" value="HATPase_C_sf"/>
</dbReference>
<keyword evidence="4" id="KW-0597">Phosphoprotein</keyword>
<dbReference type="PROSITE" id="PS50885">
    <property type="entry name" value="HAMP"/>
    <property type="match status" value="1"/>
</dbReference>
<keyword evidence="11" id="KW-0812">Transmembrane</keyword>
<feature type="region of interest" description="Disordered" evidence="10">
    <location>
        <begin position="11"/>
        <end position="34"/>
    </location>
</feature>
<dbReference type="CDD" id="cd00082">
    <property type="entry name" value="HisKA"/>
    <property type="match status" value="1"/>
</dbReference>
<feature type="transmembrane region" description="Helical" evidence="11">
    <location>
        <begin position="44"/>
        <end position="63"/>
    </location>
</feature>
<dbReference type="InterPro" id="IPR004358">
    <property type="entry name" value="Sig_transdc_His_kin-like_C"/>
</dbReference>
<keyword evidence="8" id="KW-0067">ATP-binding</keyword>
<protein>
    <recommendedName>
        <fullName evidence="3">histidine kinase</fullName>
        <ecNumber evidence="3">2.7.13.3</ecNumber>
    </recommendedName>
</protein>
<dbReference type="Proteomes" id="UP000503251">
    <property type="component" value="Chromosome"/>
</dbReference>
<evidence type="ECO:0000256" key="6">
    <source>
        <dbReference type="ARBA" id="ARBA00022741"/>
    </source>
</evidence>
<dbReference type="Gene3D" id="6.10.340.10">
    <property type="match status" value="1"/>
</dbReference>
<feature type="domain" description="Histidine kinase" evidence="12">
    <location>
        <begin position="288"/>
        <end position="500"/>
    </location>
</feature>
<accession>A0ABX6NF27</accession>
<dbReference type="EMBL" id="CP039543">
    <property type="protein sequence ID" value="QJT08633.1"/>
    <property type="molecule type" value="Genomic_DNA"/>
</dbReference>